<dbReference type="Gene3D" id="3.30.720.110">
    <property type="match status" value="1"/>
</dbReference>
<dbReference type="InterPro" id="IPR037523">
    <property type="entry name" value="VOC_core"/>
</dbReference>
<dbReference type="InterPro" id="IPR004360">
    <property type="entry name" value="Glyas_Fos-R_dOase_dom"/>
</dbReference>
<proteinExistence type="predicted"/>
<gene>
    <name evidence="2" type="ORF">MW290_06615</name>
</gene>
<dbReference type="Proteomes" id="UP001056201">
    <property type="component" value="Chromosome 1"/>
</dbReference>
<dbReference type="Pfam" id="PF00903">
    <property type="entry name" value="Glyoxalase"/>
    <property type="match status" value="1"/>
</dbReference>
<dbReference type="PANTHER" id="PTHR34109:SF1">
    <property type="entry name" value="VOC DOMAIN-CONTAINING PROTEIN"/>
    <property type="match status" value="1"/>
</dbReference>
<evidence type="ECO:0000259" key="1">
    <source>
        <dbReference type="PROSITE" id="PS51819"/>
    </source>
</evidence>
<dbReference type="PROSITE" id="PS51819">
    <property type="entry name" value="VOC"/>
    <property type="match status" value="1"/>
</dbReference>
<organism evidence="2 3">
    <name type="scientific">Aquincola tertiaricarbonis</name>
    <dbReference type="NCBI Taxonomy" id="391953"/>
    <lineage>
        <taxon>Bacteria</taxon>
        <taxon>Pseudomonadati</taxon>
        <taxon>Pseudomonadota</taxon>
        <taxon>Betaproteobacteria</taxon>
        <taxon>Burkholderiales</taxon>
        <taxon>Sphaerotilaceae</taxon>
        <taxon>Aquincola</taxon>
    </lineage>
</organism>
<evidence type="ECO:0000313" key="2">
    <source>
        <dbReference type="EMBL" id="URI08239.1"/>
    </source>
</evidence>
<keyword evidence="3" id="KW-1185">Reference proteome</keyword>
<dbReference type="InterPro" id="IPR029068">
    <property type="entry name" value="Glyas_Bleomycin-R_OHBP_Dase"/>
</dbReference>
<reference evidence="2" key="1">
    <citation type="submission" date="2022-05" db="EMBL/GenBank/DDBJ databases">
        <title>An RpoN-dependent PEP-CTERM gene is involved in floc formation of an Aquincola tertiaricarbonis strain.</title>
        <authorList>
            <person name="Qiu D."/>
            <person name="Xia M."/>
        </authorList>
    </citation>
    <scope>NUCLEOTIDE SEQUENCE</scope>
    <source>
        <strain evidence="2">RN12</strain>
    </source>
</reference>
<name>A0ABY4S5H2_AQUTE</name>
<protein>
    <submittedName>
        <fullName evidence="2">VOC family protein</fullName>
    </submittedName>
</protein>
<dbReference type="RefSeq" id="WP_250196461.1">
    <property type="nucleotide sequence ID" value="NZ_CP097635.1"/>
</dbReference>
<dbReference type="EMBL" id="CP097635">
    <property type="protein sequence ID" value="URI08239.1"/>
    <property type="molecule type" value="Genomic_DNA"/>
</dbReference>
<dbReference type="SUPFAM" id="SSF54593">
    <property type="entry name" value="Glyoxalase/Bleomycin resistance protein/Dihydroxybiphenyl dioxygenase"/>
    <property type="match status" value="1"/>
</dbReference>
<evidence type="ECO:0000313" key="3">
    <source>
        <dbReference type="Proteomes" id="UP001056201"/>
    </source>
</evidence>
<accession>A0ABY4S5H2</accession>
<feature type="domain" description="VOC" evidence="1">
    <location>
        <begin position="18"/>
        <end position="142"/>
    </location>
</feature>
<dbReference type="CDD" id="cd07246">
    <property type="entry name" value="VOC_like"/>
    <property type="match status" value="1"/>
</dbReference>
<dbReference type="Gene3D" id="3.30.720.120">
    <property type="match status" value="1"/>
</dbReference>
<sequence length="172" mass="18306">MTEHTPAQRPAVNPVPPCNGAIPYLVVRGAGNAIAYYQRALGAQLVFKLDAPDGSVMHAEMKVGEARFMLSEERPQYGALSPLSLGGTSTTAVVYVPDVDAQVAAAVAAGARIGMPVADQFWGDRSGQFTDPFGHQWMLSTHIEDPTPEQMHERLQAMFAQQPPEGCTGAAA</sequence>
<dbReference type="PANTHER" id="PTHR34109">
    <property type="entry name" value="BNAUNNG04460D PROTEIN-RELATED"/>
    <property type="match status" value="1"/>
</dbReference>